<dbReference type="FunFam" id="1.10.10.10:FF:000001">
    <property type="entry name" value="LysR family transcriptional regulator"/>
    <property type="match status" value="1"/>
</dbReference>
<comment type="caution">
    <text evidence="6">The sequence shown here is derived from an EMBL/GenBank/DDBJ whole genome shotgun (WGS) entry which is preliminary data.</text>
</comment>
<dbReference type="InterPro" id="IPR058163">
    <property type="entry name" value="LysR-type_TF_proteobact-type"/>
</dbReference>
<dbReference type="AlphaFoldDB" id="A0A084U8N1"/>
<keyword evidence="7" id="KW-1185">Reference proteome</keyword>
<evidence type="ECO:0000256" key="3">
    <source>
        <dbReference type="ARBA" id="ARBA00023125"/>
    </source>
</evidence>
<dbReference type="GO" id="GO:0006351">
    <property type="term" value="P:DNA-templated transcription"/>
    <property type="evidence" value="ECO:0007669"/>
    <property type="project" value="TreeGrafter"/>
</dbReference>
<dbReference type="PROSITE" id="PS50931">
    <property type="entry name" value="HTH_LYSR"/>
    <property type="match status" value="1"/>
</dbReference>
<keyword evidence="4" id="KW-0804">Transcription</keyword>
<dbReference type="InterPro" id="IPR005119">
    <property type="entry name" value="LysR_subst-bd"/>
</dbReference>
<dbReference type="PANTHER" id="PTHR30537">
    <property type="entry name" value="HTH-TYPE TRANSCRIPTIONAL REGULATOR"/>
    <property type="match status" value="1"/>
</dbReference>
<dbReference type="SUPFAM" id="SSF46785">
    <property type="entry name" value="Winged helix' DNA-binding domain"/>
    <property type="match status" value="1"/>
</dbReference>
<dbReference type="SUPFAM" id="SSF53850">
    <property type="entry name" value="Periplasmic binding protein-like II"/>
    <property type="match status" value="1"/>
</dbReference>
<dbReference type="Gene3D" id="1.10.10.10">
    <property type="entry name" value="Winged helix-like DNA-binding domain superfamily/Winged helix DNA-binding domain"/>
    <property type="match status" value="1"/>
</dbReference>
<sequence length="301" mass="33164">MDRLQALKVFVMVAQAESFTAGARTLGLSGSSATRAINELEESLKARLFTRTTRRVRLTEVGRDFLEEVRDVLAQLQAAESAVTGAAEKPAGQLRITCPQELGRIYIAPLVAEFLEAFPEVSAQLLLVDRNVNLVEEGYDAAVRIGDLPSSGLTALRVGAVRRVLCGSPEYFSRFGQPLQPADLGRSHRLILTGATRREWRFGHDQRMVVRVEPRLVVNSVAASIEIARKGWGICRALSYQVADDVEAGRLVLALEDHEPSPAPVQIVYPQGRKSPAKLRAFIDFASERLRKIPALRLDGR</sequence>
<reference evidence="6 7" key="1">
    <citation type="submission" date="2014-05" db="EMBL/GenBank/DDBJ databases">
        <title>Draft Genome Sequence of Nitratireductor basaltis Strain UMTGB225, A Marine Bacterium Isolated from Green Barrel Tunicate.</title>
        <authorList>
            <person name="Gan H.Y."/>
        </authorList>
    </citation>
    <scope>NUCLEOTIDE SEQUENCE [LARGE SCALE GENOMIC DNA]</scope>
    <source>
        <strain evidence="6 7">UMTGB225</strain>
    </source>
</reference>
<evidence type="ECO:0000256" key="4">
    <source>
        <dbReference type="ARBA" id="ARBA00023163"/>
    </source>
</evidence>
<protein>
    <submittedName>
        <fullName evidence="6">Transcriptional regulator</fullName>
    </submittedName>
</protein>
<dbReference type="Pfam" id="PF03466">
    <property type="entry name" value="LysR_substrate"/>
    <property type="match status" value="1"/>
</dbReference>
<dbReference type="Proteomes" id="UP000053675">
    <property type="component" value="Unassembled WGS sequence"/>
</dbReference>
<evidence type="ECO:0000259" key="5">
    <source>
        <dbReference type="PROSITE" id="PS50931"/>
    </source>
</evidence>
<evidence type="ECO:0000256" key="2">
    <source>
        <dbReference type="ARBA" id="ARBA00023015"/>
    </source>
</evidence>
<evidence type="ECO:0000256" key="1">
    <source>
        <dbReference type="ARBA" id="ARBA00009437"/>
    </source>
</evidence>
<proteinExistence type="inferred from homology"/>
<dbReference type="RefSeq" id="WP_036479110.1">
    <property type="nucleotide sequence ID" value="NZ_JMQM01000001.1"/>
</dbReference>
<dbReference type="InterPro" id="IPR036390">
    <property type="entry name" value="WH_DNA-bd_sf"/>
</dbReference>
<organism evidence="6 7">
    <name type="scientific">Nitratireductor basaltis</name>
    <dbReference type="NCBI Taxonomy" id="472175"/>
    <lineage>
        <taxon>Bacteria</taxon>
        <taxon>Pseudomonadati</taxon>
        <taxon>Pseudomonadota</taxon>
        <taxon>Alphaproteobacteria</taxon>
        <taxon>Hyphomicrobiales</taxon>
        <taxon>Phyllobacteriaceae</taxon>
        <taxon>Nitratireductor</taxon>
    </lineage>
</organism>
<dbReference type="eggNOG" id="COG0583">
    <property type="taxonomic scope" value="Bacteria"/>
</dbReference>
<dbReference type="STRING" id="472175.EL18_00332"/>
<dbReference type="PATRIC" id="fig|472175.3.peg.344"/>
<evidence type="ECO:0000313" key="7">
    <source>
        <dbReference type="Proteomes" id="UP000053675"/>
    </source>
</evidence>
<keyword evidence="3" id="KW-0238">DNA-binding</keyword>
<accession>A0A084U8N1</accession>
<dbReference type="GO" id="GO:0043565">
    <property type="term" value="F:sequence-specific DNA binding"/>
    <property type="evidence" value="ECO:0007669"/>
    <property type="project" value="TreeGrafter"/>
</dbReference>
<dbReference type="GO" id="GO:0003700">
    <property type="term" value="F:DNA-binding transcription factor activity"/>
    <property type="evidence" value="ECO:0007669"/>
    <property type="project" value="InterPro"/>
</dbReference>
<dbReference type="EMBL" id="JMQM01000001">
    <property type="protein sequence ID" value="KFB09317.1"/>
    <property type="molecule type" value="Genomic_DNA"/>
</dbReference>
<dbReference type="InterPro" id="IPR000847">
    <property type="entry name" value="LysR_HTH_N"/>
</dbReference>
<gene>
    <name evidence="6" type="ORF">EL18_00332</name>
</gene>
<keyword evidence="2" id="KW-0805">Transcription regulation</keyword>
<dbReference type="InterPro" id="IPR036388">
    <property type="entry name" value="WH-like_DNA-bd_sf"/>
</dbReference>
<name>A0A084U8N1_9HYPH</name>
<feature type="domain" description="HTH lysR-type" evidence="5">
    <location>
        <begin position="1"/>
        <end position="59"/>
    </location>
</feature>
<dbReference type="Gene3D" id="3.40.190.290">
    <property type="match status" value="1"/>
</dbReference>
<dbReference type="Pfam" id="PF00126">
    <property type="entry name" value="HTH_1"/>
    <property type="match status" value="1"/>
</dbReference>
<dbReference type="PANTHER" id="PTHR30537:SF5">
    <property type="entry name" value="HTH-TYPE TRANSCRIPTIONAL ACTIVATOR TTDR-RELATED"/>
    <property type="match status" value="1"/>
</dbReference>
<dbReference type="OrthoDB" id="9786526at2"/>
<comment type="similarity">
    <text evidence="1">Belongs to the LysR transcriptional regulatory family.</text>
</comment>
<dbReference type="CDD" id="cd08471">
    <property type="entry name" value="PBP2_CrgA_like_2"/>
    <property type="match status" value="1"/>
</dbReference>
<evidence type="ECO:0000313" key="6">
    <source>
        <dbReference type="EMBL" id="KFB09317.1"/>
    </source>
</evidence>